<dbReference type="Pfam" id="PF00753">
    <property type="entry name" value="Lactamase_B"/>
    <property type="match status" value="1"/>
</dbReference>
<dbReference type="InterPro" id="IPR036866">
    <property type="entry name" value="RibonucZ/Hydroxyglut_hydro"/>
</dbReference>
<gene>
    <name evidence="3" type="ORF">SAMN05216167_101958</name>
</gene>
<protein>
    <submittedName>
        <fullName evidence="3">Glyoxylase, beta-lactamase superfamily II</fullName>
    </submittedName>
</protein>
<dbReference type="STRING" id="662367.SAMN05216167_101958"/>
<reference evidence="3 4" key="1">
    <citation type="submission" date="2016-10" db="EMBL/GenBank/DDBJ databases">
        <authorList>
            <person name="de Groot N.N."/>
        </authorList>
    </citation>
    <scope>NUCLEOTIDE SEQUENCE [LARGE SCALE GENOMIC DNA]</scope>
    <source>
        <strain evidence="3 4">DSM 26130</strain>
    </source>
</reference>
<dbReference type="PANTHER" id="PTHR42951">
    <property type="entry name" value="METALLO-BETA-LACTAMASE DOMAIN-CONTAINING"/>
    <property type="match status" value="1"/>
</dbReference>
<dbReference type="RefSeq" id="WP_093823367.1">
    <property type="nucleotide sequence ID" value="NZ_FOLQ01000001.1"/>
</dbReference>
<dbReference type="InterPro" id="IPR001279">
    <property type="entry name" value="Metallo-B-lactamas"/>
</dbReference>
<dbReference type="GO" id="GO:0017001">
    <property type="term" value="P:antibiotic catabolic process"/>
    <property type="evidence" value="ECO:0007669"/>
    <property type="project" value="UniProtKB-ARBA"/>
</dbReference>
<organism evidence="3 4">
    <name type="scientific">Spirosoma endophyticum</name>
    <dbReference type="NCBI Taxonomy" id="662367"/>
    <lineage>
        <taxon>Bacteria</taxon>
        <taxon>Pseudomonadati</taxon>
        <taxon>Bacteroidota</taxon>
        <taxon>Cytophagia</taxon>
        <taxon>Cytophagales</taxon>
        <taxon>Cytophagaceae</taxon>
        <taxon>Spirosoma</taxon>
    </lineage>
</organism>
<evidence type="ECO:0000259" key="2">
    <source>
        <dbReference type="SMART" id="SM00849"/>
    </source>
</evidence>
<dbReference type="Proteomes" id="UP000198598">
    <property type="component" value="Unassembled WGS sequence"/>
</dbReference>
<sequence>MNPSSSTAKATITKVEKGPYTIHSYLSPEWAEMVCSQIIETPSSLVIIDVQLLKEQAQAVREYANSLGKPINKVIISHCHPDHWAGLEAFTDVPVYALPETVQEITGYGQIMLDSKQPLFGTAVTSTVICPQPFAIEQEVIDGLELIYHKNFGTETTFSLMIELPQFNILIAQDTVYNGVYPYIGDHNYITNDYFFDTWVATLNTLKTAGYETIFPGHGLPTDASILDTMIESLTFAKSAFAQSADGEELKRRIMAQYPDYKVVDMLDLSAYMLYNNPIGY</sequence>
<dbReference type="EMBL" id="FOLQ01000001">
    <property type="protein sequence ID" value="SFC36387.1"/>
    <property type="molecule type" value="Genomic_DNA"/>
</dbReference>
<name>A0A1I1IJG2_9BACT</name>
<dbReference type="AlphaFoldDB" id="A0A1I1IJG2"/>
<evidence type="ECO:0000256" key="1">
    <source>
        <dbReference type="ARBA" id="ARBA00005250"/>
    </source>
</evidence>
<dbReference type="Gene3D" id="3.60.15.10">
    <property type="entry name" value="Ribonuclease Z/Hydroxyacylglutathione hydrolase-like"/>
    <property type="match status" value="1"/>
</dbReference>
<dbReference type="OrthoDB" id="8441428at2"/>
<evidence type="ECO:0000313" key="3">
    <source>
        <dbReference type="EMBL" id="SFC36387.1"/>
    </source>
</evidence>
<evidence type="ECO:0000313" key="4">
    <source>
        <dbReference type="Proteomes" id="UP000198598"/>
    </source>
</evidence>
<comment type="similarity">
    <text evidence="1">Belongs to the metallo-beta-lactamase superfamily. Class-B beta-lactamase family.</text>
</comment>
<dbReference type="SMART" id="SM00849">
    <property type="entry name" value="Lactamase_B"/>
    <property type="match status" value="1"/>
</dbReference>
<accession>A0A1I1IJG2</accession>
<keyword evidence="4" id="KW-1185">Reference proteome</keyword>
<proteinExistence type="inferred from homology"/>
<dbReference type="SUPFAM" id="SSF56281">
    <property type="entry name" value="Metallo-hydrolase/oxidoreductase"/>
    <property type="match status" value="1"/>
</dbReference>
<feature type="domain" description="Metallo-beta-lactamase" evidence="2">
    <location>
        <begin position="33"/>
        <end position="218"/>
    </location>
</feature>
<dbReference type="InterPro" id="IPR050855">
    <property type="entry name" value="NDM-1-like"/>
</dbReference>
<dbReference type="PANTHER" id="PTHR42951:SF4">
    <property type="entry name" value="ACYL-COENZYME A THIOESTERASE MBLAC2"/>
    <property type="match status" value="1"/>
</dbReference>